<evidence type="ECO:0008006" key="3">
    <source>
        <dbReference type="Google" id="ProtNLM"/>
    </source>
</evidence>
<keyword evidence="2" id="KW-1185">Reference proteome</keyword>
<name>A0AAX2F2I6_9BACT</name>
<dbReference type="RefSeq" id="WP_025838016.1">
    <property type="nucleotide sequence ID" value="NZ_BAKP01000014.1"/>
</dbReference>
<dbReference type="EMBL" id="FQWA01000006">
    <property type="protein sequence ID" value="SHF70592.1"/>
    <property type="molecule type" value="Genomic_DNA"/>
</dbReference>
<protein>
    <recommendedName>
        <fullName evidence="3">Glycosyltransferase</fullName>
    </recommendedName>
</protein>
<evidence type="ECO:0000313" key="2">
    <source>
        <dbReference type="Proteomes" id="UP000184105"/>
    </source>
</evidence>
<reference evidence="1 2" key="1">
    <citation type="submission" date="2016-11" db="EMBL/GenBank/DDBJ databases">
        <authorList>
            <person name="Varghese N."/>
            <person name="Submissions S."/>
        </authorList>
    </citation>
    <scope>NUCLEOTIDE SEQUENCE [LARGE SCALE GENOMIC DNA]</scope>
    <source>
        <strain evidence="1 2">DSM 22613</strain>
    </source>
</reference>
<evidence type="ECO:0000313" key="1">
    <source>
        <dbReference type="EMBL" id="SHF70592.1"/>
    </source>
</evidence>
<dbReference type="Gene3D" id="3.40.50.2000">
    <property type="entry name" value="Glycogen Phosphorylase B"/>
    <property type="match status" value="1"/>
</dbReference>
<dbReference type="SUPFAM" id="SSF53756">
    <property type="entry name" value="UDP-Glycosyltransferase/glycogen phosphorylase"/>
    <property type="match status" value="1"/>
</dbReference>
<accession>A0AAX2F2I6</accession>
<sequence>MKVYIDPRTEYRYTSFYRLGLYKLFGKDKIIYSVNPFEDLKITNASQYGCGMEVVFDNENGKITKVYFDIKDVAEIEKDKYDWCDIYSKVNIEFGDLEKYEKLFVPGPNFGIRNHSLVGLLSFGLLNYYRGKSSSFQSLRRYMHDYFYIYVRRRPIKYYEDFVEVKSNYVFHASTLWYNQFAKDCTNLYRGEFLKSCQRAGMEIEGGLYYLKDDPAVLSEMPDYPYYEEIYKNFLYEKRLSMDDYIRKTKESVVVFNTPSVCGCHGWKLGEYLCMGKAIISSPLLREMPGEGLIHGKNIHFVNSPEEIYDAVIKINTDEDYRKHLEEGARRYYEEWIAPEVVIKRLLEKVGEKV</sequence>
<gene>
    <name evidence="1" type="ORF">SAMN05444364_10632</name>
</gene>
<dbReference type="Proteomes" id="UP000184105">
    <property type="component" value="Unassembled WGS sequence"/>
</dbReference>
<organism evidence="1 2">
    <name type="scientific">Prevotella scopos JCM 17725</name>
    <dbReference type="NCBI Taxonomy" id="1236518"/>
    <lineage>
        <taxon>Bacteria</taxon>
        <taxon>Pseudomonadati</taxon>
        <taxon>Bacteroidota</taxon>
        <taxon>Bacteroidia</taxon>
        <taxon>Bacteroidales</taxon>
        <taxon>Prevotellaceae</taxon>
        <taxon>Prevotella</taxon>
    </lineage>
</organism>
<proteinExistence type="predicted"/>
<dbReference type="AlphaFoldDB" id="A0AAX2F2I6"/>
<comment type="caution">
    <text evidence="1">The sequence shown here is derived from an EMBL/GenBank/DDBJ whole genome shotgun (WGS) entry which is preliminary data.</text>
</comment>